<evidence type="ECO:0000259" key="3">
    <source>
        <dbReference type="Pfam" id="PF13649"/>
    </source>
</evidence>
<dbReference type="Pfam" id="PF13649">
    <property type="entry name" value="Methyltransf_25"/>
    <property type="match status" value="1"/>
</dbReference>
<reference evidence="4" key="2">
    <citation type="submission" date="2021-04" db="EMBL/GenBank/DDBJ databases">
        <authorList>
            <person name="Gilroy R."/>
        </authorList>
    </citation>
    <scope>NUCLEOTIDE SEQUENCE</scope>
    <source>
        <strain evidence="4">ChiHjej12B11-14209</strain>
    </source>
</reference>
<dbReference type="Gene3D" id="3.40.50.150">
    <property type="entry name" value="Vaccinia Virus protein VP39"/>
    <property type="match status" value="1"/>
</dbReference>
<gene>
    <name evidence="4" type="ORF">IAA19_02225</name>
</gene>
<dbReference type="GO" id="GO:0008168">
    <property type="term" value="F:methyltransferase activity"/>
    <property type="evidence" value="ECO:0007669"/>
    <property type="project" value="UniProtKB-KW"/>
</dbReference>
<dbReference type="AlphaFoldDB" id="A0A9D2EXK3"/>
<evidence type="ECO:0000256" key="2">
    <source>
        <dbReference type="ARBA" id="ARBA00022679"/>
    </source>
</evidence>
<feature type="domain" description="Methyltransferase" evidence="3">
    <location>
        <begin position="57"/>
        <end position="145"/>
    </location>
</feature>
<sequence length="272" mass="30075">MGAYYEMIGEKNKGEKNRAHMNVTWDATGYEKDFSFVPSYGEGVIDLIDVRPGETCLDLGCGNGALTVALRERGLDAFGMDASPEMLALARERHPELRLLEGDATSFTLERPVDVVFSNAVLHWIDRERHPEALAHVSAALRPEGQFVFECGGHGCGARIHAALAREFEARGLAYELPFYFPTIGEYAPLVEAAGMRVTHALLFDRPTALKGPNGMADWIRMFVQRPFEGMAPELADEIIAAAVASLAGELLRDGTWYADYVRLRMRAVKVQ</sequence>
<dbReference type="CDD" id="cd02440">
    <property type="entry name" value="AdoMet_MTases"/>
    <property type="match status" value="1"/>
</dbReference>
<evidence type="ECO:0000256" key="1">
    <source>
        <dbReference type="ARBA" id="ARBA00022603"/>
    </source>
</evidence>
<dbReference type="GO" id="GO:0032259">
    <property type="term" value="P:methylation"/>
    <property type="evidence" value="ECO:0007669"/>
    <property type="project" value="UniProtKB-KW"/>
</dbReference>
<dbReference type="PANTHER" id="PTHR43861:SF1">
    <property type="entry name" value="TRANS-ACONITATE 2-METHYLTRANSFERASE"/>
    <property type="match status" value="1"/>
</dbReference>
<dbReference type="SUPFAM" id="SSF53335">
    <property type="entry name" value="S-adenosyl-L-methionine-dependent methyltransferases"/>
    <property type="match status" value="1"/>
</dbReference>
<dbReference type="PANTHER" id="PTHR43861">
    <property type="entry name" value="TRANS-ACONITATE 2-METHYLTRANSFERASE-RELATED"/>
    <property type="match status" value="1"/>
</dbReference>
<reference evidence="4" key="1">
    <citation type="journal article" date="2021" name="PeerJ">
        <title>Extensive microbial diversity within the chicken gut microbiome revealed by metagenomics and culture.</title>
        <authorList>
            <person name="Gilroy R."/>
            <person name="Ravi A."/>
            <person name="Getino M."/>
            <person name="Pursley I."/>
            <person name="Horton D.L."/>
            <person name="Alikhan N.F."/>
            <person name="Baker D."/>
            <person name="Gharbi K."/>
            <person name="Hall N."/>
            <person name="Watson M."/>
            <person name="Adriaenssens E.M."/>
            <person name="Foster-Nyarko E."/>
            <person name="Jarju S."/>
            <person name="Secka A."/>
            <person name="Antonio M."/>
            <person name="Oren A."/>
            <person name="Chaudhuri R.R."/>
            <person name="La Ragione R."/>
            <person name="Hildebrand F."/>
            <person name="Pallen M.J."/>
        </authorList>
    </citation>
    <scope>NUCLEOTIDE SEQUENCE</scope>
    <source>
        <strain evidence="4">ChiHjej12B11-14209</strain>
    </source>
</reference>
<dbReference type="InterPro" id="IPR029063">
    <property type="entry name" value="SAM-dependent_MTases_sf"/>
</dbReference>
<proteinExistence type="predicted"/>
<evidence type="ECO:0000313" key="4">
    <source>
        <dbReference type="EMBL" id="HIZ45823.1"/>
    </source>
</evidence>
<organism evidence="4 5">
    <name type="scientific">Candidatus Olsenella pullistercoris</name>
    <dbReference type="NCBI Taxonomy" id="2838712"/>
    <lineage>
        <taxon>Bacteria</taxon>
        <taxon>Bacillati</taxon>
        <taxon>Actinomycetota</taxon>
        <taxon>Coriobacteriia</taxon>
        <taxon>Coriobacteriales</taxon>
        <taxon>Atopobiaceae</taxon>
        <taxon>Olsenella</taxon>
    </lineage>
</organism>
<dbReference type="InterPro" id="IPR041698">
    <property type="entry name" value="Methyltransf_25"/>
</dbReference>
<keyword evidence="2" id="KW-0808">Transferase</keyword>
<dbReference type="Proteomes" id="UP000824062">
    <property type="component" value="Unassembled WGS sequence"/>
</dbReference>
<comment type="caution">
    <text evidence="4">The sequence shown here is derived from an EMBL/GenBank/DDBJ whole genome shotgun (WGS) entry which is preliminary data.</text>
</comment>
<name>A0A9D2EXK3_9ACTN</name>
<keyword evidence="1 4" id="KW-0489">Methyltransferase</keyword>
<dbReference type="EMBL" id="DXBM01000020">
    <property type="protein sequence ID" value="HIZ45823.1"/>
    <property type="molecule type" value="Genomic_DNA"/>
</dbReference>
<evidence type="ECO:0000313" key="5">
    <source>
        <dbReference type="Proteomes" id="UP000824062"/>
    </source>
</evidence>
<accession>A0A9D2EXK3</accession>
<protein>
    <submittedName>
        <fullName evidence="4">Class I SAM-dependent methyltransferase</fullName>
    </submittedName>
</protein>